<protein>
    <recommendedName>
        <fullName evidence="2">Protein NDRG2</fullName>
    </recommendedName>
</protein>
<dbReference type="GO" id="GO:0030154">
    <property type="term" value="P:cell differentiation"/>
    <property type="evidence" value="ECO:0007669"/>
    <property type="project" value="UniProtKB-UniRule"/>
</dbReference>
<dbReference type="SUPFAM" id="SSF53474">
    <property type="entry name" value="alpha/beta-Hydrolases"/>
    <property type="match status" value="1"/>
</dbReference>
<dbReference type="GO" id="GO:0007399">
    <property type="term" value="P:nervous system development"/>
    <property type="evidence" value="ECO:0007669"/>
    <property type="project" value="UniProtKB-KW"/>
</dbReference>
<dbReference type="Gene3D" id="3.40.50.1820">
    <property type="entry name" value="alpha/beta hydrolase"/>
    <property type="match status" value="1"/>
</dbReference>
<proteinExistence type="inferred from homology"/>
<dbReference type="Pfam" id="PF03096">
    <property type="entry name" value="Ndr"/>
    <property type="match status" value="1"/>
</dbReference>
<sequence>MVRAACLCGEPIFSQTERGSMELYGMHPTLHHSRSRNHCLQHGISEHDIETPHGVLHVTMRGIPKGNRPIILTYHDIGLNHKSCFNTLFNYEDMQEITQHFAVVHVDAPGQQEAAPPFPSGYRYPTMDELAEMLPSVMTQLKVNSVIGIGVGAGAYILTRFALNNPSLVEGLVLIDIDPCAEGWIDWAASKLSGWTSNLVDIIMAHHFSTDELTENQELIQTYRLHIAQDINQDNLALFCGSYQYRRDLDIERPIVGLNEDTVNTLTCPALLVVGDTSPAVDAVVECNSRLNPTKTTLLKMADCGGLPQVVQPGKLAEAFKYFVQGMGYISQENIHIVQGTNPHRLNTCFDYFTIASSSAEQQHLHL</sequence>
<dbReference type="InterPro" id="IPR004142">
    <property type="entry name" value="NDRG"/>
</dbReference>
<dbReference type="Ensembl" id="ENSNFUT00015029920.1">
    <property type="protein sequence ID" value="ENSNFUP00015028636.1"/>
    <property type="gene ID" value="ENSNFUG00015011485.1"/>
</dbReference>
<comment type="similarity">
    <text evidence="1 2">Belongs to the NDRG family.</text>
</comment>
<keyword evidence="2" id="KW-0221">Differentiation</keyword>
<dbReference type="FunFam" id="3.40.50.1820:FF:000006">
    <property type="entry name" value="NDRG family member 3"/>
    <property type="match status" value="1"/>
</dbReference>
<evidence type="ECO:0000256" key="2">
    <source>
        <dbReference type="RuleBase" id="RU367129"/>
    </source>
</evidence>
<keyword evidence="2" id="KW-0879">Wnt signaling pathway</keyword>
<keyword evidence="4" id="KW-1185">Reference proteome</keyword>
<dbReference type="GO" id="GO:0016055">
    <property type="term" value="P:Wnt signaling pathway"/>
    <property type="evidence" value="ECO:0007669"/>
    <property type="project" value="UniProtKB-UniRule"/>
</dbReference>
<dbReference type="PANTHER" id="PTHR11034">
    <property type="entry name" value="N-MYC DOWNSTREAM REGULATED"/>
    <property type="match status" value="1"/>
</dbReference>
<comment type="function">
    <text evidence="2">Contributes to the regulation of the Wnt signaling pathway. Down-regulates CTNNB1-mediated transcriptional activation of target genes. May be involved in neuron differentiation.</text>
</comment>
<evidence type="ECO:0000256" key="1">
    <source>
        <dbReference type="ARBA" id="ARBA00005598"/>
    </source>
</evidence>
<dbReference type="AlphaFoldDB" id="A0A8C6M4W0"/>
<keyword evidence="2" id="KW-0524">Neurogenesis</keyword>
<dbReference type="GO" id="GO:0005737">
    <property type="term" value="C:cytoplasm"/>
    <property type="evidence" value="ECO:0007669"/>
    <property type="project" value="UniProtKB-SubCell"/>
</dbReference>
<comment type="subcellular location">
    <subcellularLocation>
        <location evidence="2">Cytoplasm</location>
    </subcellularLocation>
</comment>
<evidence type="ECO:0000313" key="4">
    <source>
        <dbReference type="Proteomes" id="UP000694548"/>
    </source>
</evidence>
<name>A0A8C6M4W0_NOTFU</name>
<accession>A0A8C6M4W0</accession>
<organism evidence="3 4">
    <name type="scientific">Nothobranchius furzeri</name>
    <name type="common">Turquoise killifish</name>
    <dbReference type="NCBI Taxonomy" id="105023"/>
    <lineage>
        <taxon>Eukaryota</taxon>
        <taxon>Metazoa</taxon>
        <taxon>Chordata</taxon>
        <taxon>Craniata</taxon>
        <taxon>Vertebrata</taxon>
        <taxon>Euteleostomi</taxon>
        <taxon>Actinopterygii</taxon>
        <taxon>Neopterygii</taxon>
        <taxon>Teleostei</taxon>
        <taxon>Neoteleostei</taxon>
        <taxon>Acanthomorphata</taxon>
        <taxon>Ovalentaria</taxon>
        <taxon>Atherinomorphae</taxon>
        <taxon>Cyprinodontiformes</taxon>
        <taxon>Nothobranchiidae</taxon>
        <taxon>Nothobranchius</taxon>
    </lineage>
</organism>
<dbReference type="Proteomes" id="UP000694548">
    <property type="component" value="Unassembled WGS sequence"/>
</dbReference>
<dbReference type="InterPro" id="IPR029058">
    <property type="entry name" value="AB_hydrolase_fold"/>
</dbReference>
<keyword evidence="2" id="KW-0217">Developmental protein</keyword>
<evidence type="ECO:0000313" key="3">
    <source>
        <dbReference type="Ensembl" id="ENSNFUP00015028636.1"/>
    </source>
</evidence>
<reference evidence="3" key="2">
    <citation type="submission" date="2025-09" db="UniProtKB">
        <authorList>
            <consortium name="Ensembl"/>
        </authorList>
    </citation>
    <scope>IDENTIFICATION</scope>
</reference>
<reference evidence="3" key="1">
    <citation type="submission" date="2025-08" db="UniProtKB">
        <authorList>
            <consortium name="Ensembl"/>
        </authorList>
    </citation>
    <scope>IDENTIFICATION</scope>
</reference>
<keyword evidence="2" id="KW-0963">Cytoplasm</keyword>
<dbReference type="GeneTree" id="ENSGT00950000182872"/>